<keyword evidence="3" id="KW-1185">Reference proteome</keyword>
<dbReference type="Proteomes" id="UP000324222">
    <property type="component" value="Unassembled WGS sequence"/>
</dbReference>
<keyword evidence="1" id="KW-0812">Transmembrane</keyword>
<evidence type="ECO:0000313" key="3">
    <source>
        <dbReference type="Proteomes" id="UP000324222"/>
    </source>
</evidence>
<evidence type="ECO:0000313" key="2">
    <source>
        <dbReference type="EMBL" id="MPC28273.1"/>
    </source>
</evidence>
<protein>
    <submittedName>
        <fullName evidence="2">Uncharacterized protein</fullName>
    </submittedName>
</protein>
<proteinExistence type="predicted"/>
<dbReference type="EMBL" id="VSRR010001884">
    <property type="protein sequence ID" value="MPC28273.1"/>
    <property type="molecule type" value="Genomic_DNA"/>
</dbReference>
<feature type="transmembrane region" description="Helical" evidence="1">
    <location>
        <begin position="12"/>
        <end position="33"/>
    </location>
</feature>
<dbReference type="AlphaFoldDB" id="A0A5B7E4Q9"/>
<keyword evidence="1" id="KW-0472">Membrane</keyword>
<comment type="caution">
    <text evidence="2">The sequence shown here is derived from an EMBL/GenBank/DDBJ whole genome shotgun (WGS) entry which is preliminary data.</text>
</comment>
<evidence type="ECO:0000256" key="1">
    <source>
        <dbReference type="SAM" id="Phobius"/>
    </source>
</evidence>
<sequence>MFRQCLHRAGSVAASVSAVMFFLRLIVSASPFYHNINDHLPLPFLSYSITAQSSRLCHPPLTHTRTAPWCRYTA</sequence>
<gene>
    <name evidence="2" type="ORF">E2C01_021473</name>
</gene>
<name>A0A5B7E4Q9_PORTR</name>
<reference evidence="2 3" key="1">
    <citation type="submission" date="2019-05" db="EMBL/GenBank/DDBJ databases">
        <title>Another draft genome of Portunus trituberculatus and its Hox gene families provides insights of decapod evolution.</title>
        <authorList>
            <person name="Jeong J.-H."/>
            <person name="Song I."/>
            <person name="Kim S."/>
            <person name="Choi T."/>
            <person name="Kim D."/>
            <person name="Ryu S."/>
            <person name="Kim W."/>
        </authorList>
    </citation>
    <scope>NUCLEOTIDE SEQUENCE [LARGE SCALE GENOMIC DNA]</scope>
    <source>
        <tissue evidence="2">Muscle</tissue>
    </source>
</reference>
<organism evidence="2 3">
    <name type="scientific">Portunus trituberculatus</name>
    <name type="common">Swimming crab</name>
    <name type="synonym">Neptunus trituberculatus</name>
    <dbReference type="NCBI Taxonomy" id="210409"/>
    <lineage>
        <taxon>Eukaryota</taxon>
        <taxon>Metazoa</taxon>
        <taxon>Ecdysozoa</taxon>
        <taxon>Arthropoda</taxon>
        <taxon>Crustacea</taxon>
        <taxon>Multicrustacea</taxon>
        <taxon>Malacostraca</taxon>
        <taxon>Eumalacostraca</taxon>
        <taxon>Eucarida</taxon>
        <taxon>Decapoda</taxon>
        <taxon>Pleocyemata</taxon>
        <taxon>Brachyura</taxon>
        <taxon>Eubrachyura</taxon>
        <taxon>Portunoidea</taxon>
        <taxon>Portunidae</taxon>
        <taxon>Portuninae</taxon>
        <taxon>Portunus</taxon>
    </lineage>
</organism>
<keyword evidence="1" id="KW-1133">Transmembrane helix</keyword>
<accession>A0A5B7E4Q9</accession>